<feature type="coiled-coil region" evidence="1">
    <location>
        <begin position="427"/>
        <end position="454"/>
    </location>
</feature>
<dbReference type="InterPro" id="IPR036497">
    <property type="entry name" value="GLTP_sf"/>
</dbReference>
<sequence length="687" mass="76679">MLPPGAAQRLDAHEKQREGKEGIETGAYLVDVNQWPDSGCSAAGPYWPCQSTRATAISFNHGRAAVGLEYLLAQGFHVFPEIHGGRPAQILPLVEGLKTDKIIALSGNSMSLPAFTAWMAYVFFDSMLYQAKKADKDKNGADKEMERAFCEAMKDDITAKNEVLAFCEMNPPDQRYARKQCIDWAAFKQKHGRRTEIIDRSKCTPMWEGEFLKWAENVKALPEAEAKAWWKEPLNNPRIERDNDGYKGRLQLWVPKSVARLTDKSKFTESAAEQGSKPIKDPKAEDVNMLKHIGPKLMKNMERDLKALVKQFHAASEKKEVAMSKLEKLNPSFLTDDLALLWLLRSLDLRVHFLDRCINDDQETTGKSFDFALEVAAGAKEALENGKQDFNKGKSLTATQLIAEFQTRLPFKEGDSFLDESKCAAGSEDYQTIREEAKKAADELKDKKKTTAKVEPVFDISQEETEKLVDEVPEVKGPSLINSWAHPWVIKDWDSIKNCLTDQAFKKSLDTFASQYKKLGGSTGRHQYAIQSGEVKKIVETMLQEVMPATPSPYLAKLTADKLEECHKKKVSMWRHKLAPNNALFVPVGFVTVEKVASGSSEVCGMRKSFFPTSEGAIVSSYETVVEQCRIDKRSITVMSEVASGLARAVMRQELETARKPEETSGSSGGIGLAFGMLSPSDLQSHS</sequence>
<reference evidence="3 4" key="1">
    <citation type="submission" date="2024-02" db="EMBL/GenBank/DDBJ databases">
        <authorList>
            <person name="Chen Y."/>
            <person name="Shah S."/>
            <person name="Dougan E. K."/>
            <person name="Thang M."/>
            <person name="Chan C."/>
        </authorList>
    </citation>
    <scope>NUCLEOTIDE SEQUENCE [LARGE SCALE GENOMIC DNA]</scope>
</reference>
<evidence type="ECO:0000256" key="1">
    <source>
        <dbReference type="SAM" id="Coils"/>
    </source>
</evidence>
<name>A0ABP0Q2L5_9DINO</name>
<feature type="region of interest" description="Disordered" evidence="2">
    <location>
        <begin position="656"/>
        <end position="687"/>
    </location>
</feature>
<evidence type="ECO:0000256" key="2">
    <source>
        <dbReference type="SAM" id="MobiDB-lite"/>
    </source>
</evidence>
<organism evidence="3 4">
    <name type="scientific">Durusdinium trenchii</name>
    <dbReference type="NCBI Taxonomy" id="1381693"/>
    <lineage>
        <taxon>Eukaryota</taxon>
        <taxon>Sar</taxon>
        <taxon>Alveolata</taxon>
        <taxon>Dinophyceae</taxon>
        <taxon>Suessiales</taxon>
        <taxon>Symbiodiniaceae</taxon>
        <taxon>Durusdinium</taxon>
    </lineage>
</organism>
<evidence type="ECO:0000313" key="4">
    <source>
        <dbReference type="Proteomes" id="UP001642464"/>
    </source>
</evidence>
<keyword evidence="1" id="KW-0175">Coiled coil</keyword>
<dbReference type="Proteomes" id="UP001642464">
    <property type="component" value="Unassembled WGS sequence"/>
</dbReference>
<comment type="caution">
    <text evidence="3">The sequence shown here is derived from an EMBL/GenBank/DDBJ whole genome shotgun (WGS) entry which is preliminary data.</text>
</comment>
<dbReference type="SUPFAM" id="SSF110004">
    <property type="entry name" value="Glycolipid transfer protein, GLTP"/>
    <property type="match status" value="1"/>
</dbReference>
<keyword evidence="4" id="KW-1185">Reference proteome</keyword>
<evidence type="ECO:0000313" key="3">
    <source>
        <dbReference type="EMBL" id="CAK9082469.1"/>
    </source>
</evidence>
<dbReference type="EMBL" id="CAXAMM010038962">
    <property type="protein sequence ID" value="CAK9082469.1"/>
    <property type="molecule type" value="Genomic_DNA"/>
</dbReference>
<protein>
    <submittedName>
        <fullName evidence="3">Uncharacterized protein</fullName>
    </submittedName>
</protein>
<gene>
    <name evidence="3" type="ORF">SCF082_LOCUS39189</name>
</gene>
<accession>A0ABP0Q2L5</accession>
<proteinExistence type="predicted"/>